<name>A0A0F9J7X6_9ZZZZ</name>
<gene>
    <name evidence="1" type="ORF">LCGC14_1856570</name>
</gene>
<reference evidence="1" key="1">
    <citation type="journal article" date="2015" name="Nature">
        <title>Complex archaea that bridge the gap between prokaryotes and eukaryotes.</title>
        <authorList>
            <person name="Spang A."/>
            <person name="Saw J.H."/>
            <person name="Jorgensen S.L."/>
            <person name="Zaremba-Niedzwiedzka K."/>
            <person name="Martijn J."/>
            <person name="Lind A.E."/>
            <person name="van Eijk R."/>
            <person name="Schleper C."/>
            <person name="Guy L."/>
            <person name="Ettema T.J."/>
        </authorList>
    </citation>
    <scope>NUCLEOTIDE SEQUENCE</scope>
</reference>
<comment type="caution">
    <text evidence="1">The sequence shown here is derived from an EMBL/GenBank/DDBJ whole genome shotgun (WGS) entry which is preliminary data.</text>
</comment>
<dbReference type="AlphaFoldDB" id="A0A0F9J7X6"/>
<organism evidence="1">
    <name type="scientific">marine sediment metagenome</name>
    <dbReference type="NCBI Taxonomy" id="412755"/>
    <lineage>
        <taxon>unclassified sequences</taxon>
        <taxon>metagenomes</taxon>
        <taxon>ecological metagenomes</taxon>
    </lineage>
</organism>
<evidence type="ECO:0000313" key="1">
    <source>
        <dbReference type="EMBL" id="KKL95242.1"/>
    </source>
</evidence>
<proteinExistence type="predicted"/>
<sequence length="55" mass="6003">ISSNPLDNLAKNNALSRKCGKESLICFKYSSLFVSIILDSSPLRQTLSIVPFGLC</sequence>
<accession>A0A0F9J7X6</accession>
<protein>
    <submittedName>
        <fullName evidence="1">Uncharacterized protein</fullName>
    </submittedName>
</protein>
<feature type="non-terminal residue" evidence="1">
    <location>
        <position position="1"/>
    </location>
</feature>
<dbReference type="EMBL" id="LAZR01018725">
    <property type="protein sequence ID" value="KKL95242.1"/>
    <property type="molecule type" value="Genomic_DNA"/>
</dbReference>